<dbReference type="RefSeq" id="WP_007184119.1">
    <property type="nucleotide sequence ID" value="NZ_AKGD01000001.1"/>
</dbReference>
<comment type="similarity">
    <text evidence="4">Belongs to the ABC transporter superfamily. ABCF family. YheS subfamily.</text>
</comment>
<dbReference type="InterPro" id="IPR017871">
    <property type="entry name" value="ABC_transporter-like_CS"/>
</dbReference>
<protein>
    <recommendedName>
        <fullName evidence="5">Probable ATP-binding protein YheS</fullName>
    </recommendedName>
</protein>
<dbReference type="FunFam" id="3.40.50.300:FF:000011">
    <property type="entry name" value="Putative ABC transporter ATP-binding component"/>
    <property type="match status" value="1"/>
</dbReference>
<gene>
    <name evidence="8" type="ORF">WQQ_11640</name>
</gene>
<keyword evidence="6" id="KW-0175">Coiled coil</keyword>
<dbReference type="InterPro" id="IPR027417">
    <property type="entry name" value="P-loop_NTPase"/>
</dbReference>
<evidence type="ECO:0000256" key="6">
    <source>
        <dbReference type="SAM" id="Coils"/>
    </source>
</evidence>
<dbReference type="OrthoDB" id="9762051at2"/>
<keyword evidence="9" id="KW-1185">Reference proteome</keyword>
<dbReference type="PANTHER" id="PTHR19211">
    <property type="entry name" value="ATP-BINDING TRANSPORT PROTEIN-RELATED"/>
    <property type="match status" value="1"/>
</dbReference>
<dbReference type="InterPro" id="IPR032781">
    <property type="entry name" value="ABC_tran_Xtn"/>
</dbReference>
<dbReference type="Gene3D" id="1.10.287.1490">
    <property type="match status" value="1"/>
</dbReference>
<dbReference type="STRING" id="1172194.WQQ_11640"/>
<dbReference type="PROSITE" id="PS50893">
    <property type="entry name" value="ABC_TRANSPORTER_2"/>
    <property type="match status" value="2"/>
</dbReference>
<dbReference type="Pfam" id="PF12848">
    <property type="entry name" value="ABC_tran_Xtn"/>
    <property type="match status" value="1"/>
</dbReference>
<evidence type="ECO:0000313" key="8">
    <source>
        <dbReference type="EMBL" id="EIT71027.1"/>
    </source>
</evidence>
<keyword evidence="3 8" id="KW-0067">ATP-binding</keyword>
<feature type="domain" description="ABC transporter" evidence="7">
    <location>
        <begin position="313"/>
        <end position="527"/>
    </location>
</feature>
<keyword evidence="1" id="KW-0677">Repeat</keyword>
<accession>I7ZH31</accession>
<keyword evidence="2" id="KW-0547">Nucleotide-binding</keyword>
<evidence type="ECO:0000256" key="4">
    <source>
        <dbReference type="ARBA" id="ARBA00061571"/>
    </source>
</evidence>
<sequence length="617" mass="68370">MLSFSNVTLRRGARKLLENATFTVHAGWRVGLVGRNGTGKSSLFAMVLGELSPDLGEVQLPRQVEIAWVAQETPALPMPAIDFVLDGDTELRRLEADLAVAEAKHDAARIAKLHDRLNAIGGYAARSRAAKLLDGLGFANEAQARPVASFSGGWRMRLNLARALMCRSDLLLLDEPTNHLDLDTVIWLQDWLRSYPGTLFIISHDREFLDAVTTHTLHLHAESATLYSGNYSQFERLRAERLAQQTAQREQQQRQLAHLQAFVDRFRAQATKARQAQSRLKMIERIQLTAPAHADSEFNFSFRAPLKLPSPMLRLDRVAVGYGDKPQLSGLKLGLEPGDRIGLLGPNGAGKSTLIKLIVGDLAAMQGEVKRSPELKIGYFAQHQLESLDMKASPLLHLRRIDKDATEQALRDYLGGFNFRGDRVYEAIEPFSGGEKARLALALVVYPQPNLLLLDEPTNHLDLDMRHALELALQEFAGAMVLVSHDRHLVASTCDTLWRVADGRCEAFDGDLDDYARWLGSRGNDGGSGKAPEKVLDAAAKAQQRALRDAVGKLESQMGKAQARLEQIEAALGDAGLYEAARKKELDKLLDEQKTLRDKLADVEARWLEAMEQLEAV</sequence>
<reference evidence="8 9" key="1">
    <citation type="journal article" date="2012" name="J. Bacteriol.">
        <title>Genome Sequence of n-Alkane-Degrading Hydrocarboniphaga effusa Strain AP103T (ATCC BAA-332T).</title>
        <authorList>
            <person name="Chang H.K."/>
            <person name="Zylstra G.J."/>
            <person name="Chae J.C."/>
        </authorList>
    </citation>
    <scope>NUCLEOTIDE SEQUENCE [LARGE SCALE GENOMIC DNA]</scope>
    <source>
        <strain evidence="8 9">AP103</strain>
    </source>
</reference>
<dbReference type="PANTHER" id="PTHR19211:SF14">
    <property type="entry name" value="ATP-BINDING CASSETTE SUB-FAMILY F MEMBER 1"/>
    <property type="match status" value="1"/>
</dbReference>
<proteinExistence type="inferred from homology"/>
<dbReference type="PROSITE" id="PS00211">
    <property type="entry name" value="ABC_TRANSPORTER_1"/>
    <property type="match status" value="2"/>
</dbReference>
<feature type="domain" description="ABC transporter" evidence="7">
    <location>
        <begin position="2"/>
        <end position="246"/>
    </location>
</feature>
<organism evidence="8 9">
    <name type="scientific">Hydrocarboniphaga effusa AP103</name>
    <dbReference type="NCBI Taxonomy" id="1172194"/>
    <lineage>
        <taxon>Bacteria</taxon>
        <taxon>Pseudomonadati</taxon>
        <taxon>Pseudomonadota</taxon>
        <taxon>Gammaproteobacteria</taxon>
        <taxon>Nevskiales</taxon>
        <taxon>Nevskiaceae</taxon>
        <taxon>Hydrocarboniphaga</taxon>
    </lineage>
</organism>
<dbReference type="GO" id="GO:0005524">
    <property type="term" value="F:ATP binding"/>
    <property type="evidence" value="ECO:0007669"/>
    <property type="project" value="UniProtKB-KW"/>
</dbReference>
<evidence type="ECO:0000313" key="9">
    <source>
        <dbReference type="Proteomes" id="UP000003704"/>
    </source>
</evidence>
<dbReference type="CDD" id="cd03221">
    <property type="entry name" value="ABCF_EF-3"/>
    <property type="match status" value="2"/>
</dbReference>
<dbReference type="SMART" id="SM00382">
    <property type="entry name" value="AAA"/>
    <property type="match status" value="2"/>
</dbReference>
<dbReference type="InterPro" id="IPR050611">
    <property type="entry name" value="ABCF"/>
</dbReference>
<evidence type="ECO:0000256" key="3">
    <source>
        <dbReference type="ARBA" id="ARBA00022840"/>
    </source>
</evidence>
<evidence type="ECO:0000256" key="2">
    <source>
        <dbReference type="ARBA" id="ARBA00022741"/>
    </source>
</evidence>
<comment type="caution">
    <text evidence="8">The sequence shown here is derived from an EMBL/GenBank/DDBJ whole genome shotgun (WGS) entry which is preliminary data.</text>
</comment>
<dbReference type="Pfam" id="PF00005">
    <property type="entry name" value="ABC_tran"/>
    <property type="match status" value="2"/>
</dbReference>
<dbReference type="Gene3D" id="3.40.50.300">
    <property type="entry name" value="P-loop containing nucleotide triphosphate hydrolases"/>
    <property type="match status" value="2"/>
</dbReference>
<dbReference type="PATRIC" id="fig|1172194.4.peg.1118"/>
<dbReference type="InterPro" id="IPR003593">
    <property type="entry name" value="AAA+_ATPase"/>
</dbReference>
<dbReference type="EMBL" id="AKGD01000001">
    <property type="protein sequence ID" value="EIT71027.1"/>
    <property type="molecule type" value="Genomic_DNA"/>
</dbReference>
<dbReference type="Proteomes" id="UP000003704">
    <property type="component" value="Unassembled WGS sequence"/>
</dbReference>
<feature type="coiled-coil region" evidence="6">
    <location>
        <begin position="551"/>
        <end position="606"/>
    </location>
</feature>
<evidence type="ECO:0000256" key="1">
    <source>
        <dbReference type="ARBA" id="ARBA00022737"/>
    </source>
</evidence>
<evidence type="ECO:0000256" key="5">
    <source>
        <dbReference type="ARBA" id="ARBA00069073"/>
    </source>
</evidence>
<dbReference type="InterPro" id="IPR003439">
    <property type="entry name" value="ABC_transporter-like_ATP-bd"/>
</dbReference>
<dbReference type="AlphaFoldDB" id="I7ZH31"/>
<dbReference type="GO" id="GO:0016887">
    <property type="term" value="F:ATP hydrolysis activity"/>
    <property type="evidence" value="ECO:0007669"/>
    <property type="project" value="InterPro"/>
</dbReference>
<name>I7ZH31_9GAMM</name>
<dbReference type="SUPFAM" id="SSF52540">
    <property type="entry name" value="P-loop containing nucleoside triphosphate hydrolases"/>
    <property type="match status" value="2"/>
</dbReference>
<evidence type="ECO:0000259" key="7">
    <source>
        <dbReference type="PROSITE" id="PS50893"/>
    </source>
</evidence>
<dbReference type="FunFam" id="3.40.50.300:FF:002053">
    <property type="entry name" value="ABC transporter ATP-binding protein"/>
    <property type="match status" value="1"/>
</dbReference>